<dbReference type="EMBL" id="GBRH01160062">
    <property type="protein sequence ID" value="JAE37834.1"/>
    <property type="molecule type" value="Transcribed_RNA"/>
</dbReference>
<dbReference type="AlphaFoldDB" id="A0A0A9HPQ9"/>
<sequence>MLRLEHRVFRLCLLYFGRRVG</sequence>
<name>A0A0A9HPQ9_ARUDO</name>
<organism evidence="1">
    <name type="scientific">Arundo donax</name>
    <name type="common">Giant reed</name>
    <name type="synonym">Donax arundinaceus</name>
    <dbReference type="NCBI Taxonomy" id="35708"/>
    <lineage>
        <taxon>Eukaryota</taxon>
        <taxon>Viridiplantae</taxon>
        <taxon>Streptophyta</taxon>
        <taxon>Embryophyta</taxon>
        <taxon>Tracheophyta</taxon>
        <taxon>Spermatophyta</taxon>
        <taxon>Magnoliopsida</taxon>
        <taxon>Liliopsida</taxon>
        <taxon>Poales</taxon>
        <taxon>Poaceae</taxon>
        <taxon>PACMAD clade</taxon>
        <taxon>Arundinoideae</taxon>
        <taxon>Arundineae</taxon>
        <taxon>Arundo</taxon>
    </lineage>
</organism>
<reference evidence="1" key="1">
    <citation type="submission" date="2014-09" db="EMBL/GenBank/DDBJ databases">
        <authorList>
            <person name="Magalhaes I.L.F."/>
            <person name="Oliveira U."/>
            <person name="Santos F.R."/>
            <person name="Vidigal T.H.D.A."/>
            <person name="Brescovit A.D."/>
            <person name="Santos A.J."/>
        </authorList>
    </citation>
    <scope>NUCLEOTIDE SEQUENCE</scope>
    <source>
        <tissue evidence="1">Shoot tissue taken approximately 20 cm above the soil surface</tissue>
    </source>
</reference>
<reference evidence="1" key="2">
    <citation type="journal article" date="2015" name="Data Brief">
        <title>Shoot transcriptome of the giant reed, Arundo donax.</title>
        <authorList>
            <person name="Barrero R.A."/>
            <person name="Guerrero F.D."/>
            <person name="Moolhuijzen P."/>
            <person name="Goolsby J.A."/>
            <person name="Tidwell J."/>
            <person name="Bellgard S.E."/>
            <person name="Bellgard M.I."/>
        </authorList>
    </citation>
    <scope>NUCLEOTIDE SEQUENCE</scope>
    <source>
        <tissue evidence="1">Shoot tissue taken approximately 20 cm above the soil surface</tissue>
    </source>
</reference>
<protein>
    <submittedName>
        <fullName evidence="1">Uncharacterized protein</fullName>
    </submittedName>
</protein>
<evidence type="ECO:0000313" key="1">
    <source>
        <dbReference type="EMBL" id="JAE37834.1"/>
    </source>
</evidence>
<proteinExistence type="predicted"/>
<accession>A0A0A9HPQ9</accession>